<dbReference type="InterPro" id="IPR013083">
    <property type="entry name" value="Znf_RING/FYVE/PHD"/>
</dbReference>
<dbReference type="PROSITE" id="PS50089">
    <property type="entry name" value="ZF_RING_2"/>
    <property type="match status" value="1"/>
</dbReference>
<comment type="caution">
    <text evidence="7">The sequence shown here is derived from an EMBL/GenBank/DDBJ whole genome shotgun (WGS) entry which is preliminary data.</text>
</comment>
<dbReference type="GO" id="GO:0061630">
    <property type="term" value="F:ubiquitin protein ligase activity"/>
    <property type="evidence" value="ECO:0007669"/>
    <property type="project" value="TreeGrafter"/>
</dbReference>
<dbReference type="SUPFAM" id="SSF57850">
    <property type="entry name" value="RING/U-box"/>
    <property type="match status" value="1"/>
</dbReference>
<evidence type="ECO:0000313" key="8">
    <source>
        <dbReference type="Proteomes" id="UP000593567"/>
    </source>
</evidence>
<dbReference type="SMART" id="SM00184">
    <property type="entry name" value="RING"/>
    <property type="match status" value="1"/>
</dbReference>
<dbReference type="AlphaFoldDB" id="A0A7J7IXS4"/>
<dbReference type="PANTHER" id="PTHR45931">
    <property type="entry name" value="SI:CH211-59O9.10"/>
    <property type="match status" value="1"/>
</dbReference>
<evidence type="ECO:0000256" key="5">
    <source>
        <dbReference type="SAM" id="MobiDB-lite"/>
    </source>
</evidence>
<evidence type="ECO:0000256" key="3">
    <source>
        <dbReference type="ARBA" id="ARBA00022833"/>
    </source>
</evidence>
<dbReference type="Proteomes" id="UP000593567">
    <property type="component" value="Unassembled WGS sequence"/>
</dbReference>
<reference evidence="7" key="1">
    <citation type="submission" date="2020-06" db="EMBL/GenBank/DDBJ databases">
        <title>Draft genome of Bugula neritina, a colonial animal packing powerful symbionts and potential medicines.</title>
        <authorList>
            <person name="Rayko M."/>
        </authorList>
    </citation>
    <scope>NUCLEOTIDE SEQUENCE [LARGE SCALE GENOMIC DNA]</scope>
    <source>
        <strain evidence="7">Kwan_BN1</strain>
    </source>
</reference>
<dbReference type="EMBL" id="VXIV02003318">
    <property type="protein sequence ID" value="KAF6018346.1"/>
    <property type="molecule type" value="Genomic_DNA"/>
</dbReference>
<gene>
    <name evidence="7" type="ORF">EB796_023348</name>
</gene>
<dbReference type="InterPro" id="IPR051834">
    <property type="entry name" value="RING_finger_E3_ligase"/>
</dbReference>
<accession>A0A7J7IXS4</accession>
<feature type="domain" description="RING-type" evidence="6">
    <location>
        <begin position="126"/>
        <end position="166"/>
    </location>
</feature>
<dbReference type="Gene3D" id="3.30.40.10">
    <property type="entry name" value="Zinc/RING finger domain, C3HC4 (zinc finger)"/>
    <property type="match status" value="1"/>
</dbReference>
<keyword evidence="1" id="KW-0479">Metal-binding</keyword>
<evidence type="ECO:0000256" key="1">
    <source>
        <dbReference type="ARBA" id="ARBA00022723"/>
    </source>
</evidence>
<dbReference type="GO" id="GO:0005634">
    <property type="term" value="C:nucleus"/>
    <property type="evidence" value="ECO:0007669"/>
    <property type="project" value="TreeGrafter"/>
</dbReference>
<dbReference type="GO" id="GO:0006511">
    <property type="term" value="P:ubiquitin-dependent protein catabolic process"/>
    <property type="evidence" value="ECO:0007669"/>
    <property type="project" value="TreeGrafter"/>
</dbReference>
<dbReference type="PANTHER" id="PTHR45931:SF3">
    <property type="entry name" value="RING ZINC FINGER-CONTAINING PROTEIN"/>
    <property type="match status" value="1"/>
</dbReference>
<evidence type="ECO:0000259" key="6">
    <source>
        <dbReference type="PROSITE" id="PS50089"/>
    </source>
</evidence>
<evidence type="ECO:0000256" key="4">
    <source>
        <dbReference type="PROSITE-ProRule" id="PRU00175"/>
    </source>
</evidence>
<feature type="region of interest" description="Disordered" evidence="5">
    <location>
        <begin position="170"/>
        <end position="190"/>
    </location>
</feature>
<keyword evidence="3" id="KW-0862">Zinc</keyword>
<dbReference type="Pfam" id="PF13639">
    <property type="entry name" value="zf-RING_2"/>
    <property type="match status" value="1"/>
</dbReference>
<dbReference type="GO" id="GO:0008270">
    <property type="term" value="F:zinc ion binding"/>
    <property type="evidence" value="ECO:0007669"/>
    <property type="project" value="UniProtKB-KW"/>
</dbReference>
<sequence>MSSTEISEDEDLAVAIALSISMTGTHQVLLEREACEVTNVDDIQADLSQLAAGDERNTNNSTSHVVTDPNVLFLNENLTQSLITDLKLVSLNDNRDITDIQQPRNLPLSLPELPSEPEAYIRSEICSICLETLTPQNQRFLPCAHKFHRECVEPWLQNNDACPDCRTTVQEQEVPPPTPPDNLRKSCNIL</sequence>
<protein>
    <submittedName>
        <fullName evidence="7">DZIP3</fullName>
    </submittedName>
</protein>
<dbReference type="InterPro" id="IPR001841">
    <property type="entry name" value="Znf_RING"/>
</dbReference>
<name>A0A7J7IXS4_BUGNE</name>
<dbReference type="CDD" id="cd16454">
    <property type="entry name" value="RING-H2_PA-TM-RING"/>
    <property type="match status" value="1"/>
</dbReference>
<evidence type="ECO:0000256" key="2">
    <source>
        <dbReference type="ARBA" id="ARBA00022771"/>
    </source>
</evidence>
<organism evidence="7 8">
    <name type="scientific">Bugula neritina</name>
    <name type="common">Brown bryozoan</name>
    <name type="synonym">Sertularia neritina</name>
    <dbReference type="NCBI Taxonomy" id="10212"/>
    <lineage>
        <taxon>Eukaryota</taxon>
        <taxon>Metazoa</taxon>
        <taxon>Spiralia</taxon>
        <taxon>Lophotrochozoa</taxon>
        <taxon>Bryozoa</taxon>
        <taxon>Gymnolaemata</taxon>
        <taxon>Cheilostomatida</taxon>
        <taxon>Flustrina</taxon>
        <taxon>Buguloidea</taxon>
        <taxon>Bugulidae</taxon>
        <taxon>Bugula</taxon>
    </lineage>
</organism>
<proteinExistence type="predicted"/>
<keyword evidence="8" id="KW-1185">Reference proteome</keyword>
<dbReference type="OrthoDB" id="8062037at2759"/>
<keyword evidence="2 4" id="KW-0863">Zinc-finger</keyword>
<evidence type="ECO:0000313" key="7">
    <source>
        <dbReference type="EMBL" id="KAF6018346.1"/>
    </source>
</evidence>